<evidence type="ECO:0000256" key="4">
    <source>
        <dbReference type="ARBA" id="ARBA00023163"/>
    </source>
</evidence>
<proteinExistence type="inferred from homology"/>
<dbReference type="PANTHER" id="PTHR30419:SF8">
    <property type="entry name" value="NITROGEN ASSIMILATION TRANSCRIPTIONAL ACTIVATOR-RELATED"/>
    <property type="match status" value="1"/>
</dbReference>
<dbReference type="PANTHER" id="PTHR30419">
    <property type="entry name" value="HTH-TYPE TRANSCRIPTIONAL REGULATOR YBHD"/>
    <property type="match status" value="1"/>
</dbReference>
<dbReference type="CDD" id="cd05466">
    <property type="entry name" value="PBP2_LTTR_substrate"/>
    <property type="match status" value="1"/>
</dbReference>
<keyword evidence="3" id="KW-0238">DNA-binding</keyword>
<dbReference type="GO" id="GO:0003677">
    <property type="term" value="F:DNA binding"/>
    <property type="evidence" value="ECO:0007669"/>
    <property type="project" value="UniProtKB-KW"/>
</dbReference>
<evidence type="ECO:0000313" key="6">
    <source>
        <dbReference type="EMBL" id="HIR01210.1"/>
    </source>
</evidence>
<dbReference type="InterPro" id="IPR036388">
    <property type="entry name" value="WH-like_DNA-bd_sf"/>
</dbReference>
<dbReference type="AlphaFoldDB" id="A0A9D0ZZU7"/>
<dbReference type="Proteomes" id="UP000824261">
    <property type="component" value="Unassembled WGS sequence"/>
</dbReference>
<reference evidence="6" key="2">
    <citation type="journal article" date="2021" name="PeerJ">
        <title>Extensive microbial diversity within the chicken gut microbiome revealed by metagenomics and culture.</title>
        <authorList>
            <person name="Gilroy R."/>
            <person name="Ravi A."/>
            <person name="Getino M."/>
            <person name="Pursley I."/>
            <person name="Horton D.L."/>
            <person name="Alikhan N.F."/>
            <person name="Baker D."/>
            <person name="Gharbi K."/>
            <person name="Hall N."/>
            <person name="Watson M."/>
            <person name="Adriaenssens E.M."/>
            <person name="Foster-Nyarko E."/>
            <person name="Jarju S."/>
            <person name="Secka A."/>
            <person name="Antonio M."/>
            <person name="Oren A."/>
            <person name="Chaudhuri R.R."/>
            <person name="La Ragione R."/>
            <person name="Hildebrand F."/>
            <person name="Pallen M.J."/>
        </authorList>
    </citation>
    <scope>NUCLEOTIDE SEQUENCE</scope>
    <source>
        <strain evidence="6">ChiGjej1B1-2707</strain>
    </source>
</reference>
<dbReference type="InterPro" id="IPR005119">
    <property type="entry name" value="LysR_subst-bd"/>
</dbReference>
<evidence type="ECO:0000256" key="1">
    <source>
        <dbReference type="ARBA" id="ARBA00009437"/>
    </source>
</evidence>
<organism evidence="6 7">
    <name type="scientific">Candidatus Aveggerthella stercoripullorum</name>
    <dbReference type="NCBI Taxonomy" id="2840688"/>
    <lineage>
        <taxon>Bacteria</taxon>
        <taxon>Bacillati</taxon>
        <taxon>Actinomycetota</taxon>
        <taxon>Coriobacteriia</taxon>
        <taxon>Eggerthellales</taxon>
        <taxon>Eggerthellaceae</taxon>
        <taxon>Eggerthellaceae incertae sedis</taxon>
        <taxon>Candidatus Aveggerthella</taxon>
    </lineage>
</organism>
<dbReference type="Pfam" id="PF00126">
    <property type="entry name" value="HTH_1"/>
    <property type="match status" value="1"/>
</dbReference>
<name>A0A9D0ZZU7_9ACTN</name>
<feature type="domain" description="HTH lysR-type" evidence="5">
    <location>
        <begin position="1"/>
        <end position="58"/>
    </location>
</feature>
<evidence type="ECO:0000259" key="5">
    <source>
        <dbReference type="PROSITE" id="PS50931"/>
    </source>
</evidence>
<gene>
    <name evidence="6" type="ORF">IAA69_02980</name>
</gene>
<reference evidence="6" key="1">
    <citation type="submission" date="2020-10" db="EMBL/GenBank/DDBJ databases">
        <authorList>
            <person name="Gilroy R."/>
        </authorList>
    </citation>
    <scope>NUCLEOTIDE SEQUENCE</scope>
    <source>
        <strain evidence="6">ChiGjej1B1-2707</strain>
    </source>
</reference>
<dbReference type="SUPFAM" id="SSF53850">
    <property type="entry name" value="Periplasmic binding protein-like II"/>
    <property type="match status" value="1"/>
</dbReference>
<evidence type="ECO:0000313" key="7">
    <source>
        <dbReference type="Proteomes" id="UP000824261"/>
    </source>
</evidence>
<accession>A0A9D0ZZU7</accession>
<dbReference type="InterPro" id="IPR000847">
    <property type="entry name" value="LysR_HTH_N"/>
</dbReference>
<dbReference type="GO" id="GO:0005829">
    <property type="term" value="C:cytosol"/>
    <property type="evidence" value="ECO:0007669"/>
    <property type="project" value="TreeGrafter"/>
</dbReference>
<protein>
    <submittedName>
        <fullName evidence="6">LysR family transcriptional regulator</fullName>
    </submittedName>
</protein>
<comment type="caution">
    <text evidence="6">The sequence shown here is derived from an EMBL/GenBank/DDBJ whole genome shotgun (WGS) entry which is preliminary data.</text>
</comment>
<dbReference type="GO" id="GO:0003700">
    <property type="term" value="F:DNA-binding transcription factor activity"/>
    <property type="evidence" value="ECO:0007669"/>
    <property type="project" value="InterPro"/>
</dbReference>
<dbReference type="Gene3D" id="1.10.10.10">
    <property type="entry name" value="Winged helix-like DNA-binding domain superfamily/Winged helix DNA-binding domain"/>
    <property type="match status" value="1"/>
</dbReference>
<evidence type="ECO:0000256" key="2">
    <source>
        <dbReference type="ARBA" id="ARBA00023015"/>
    </source>
</evidence>
<dbReference type="InterPro" id="IPR050950">
    <property type="entry name" value="HTH-type_LysR_regulators"/>
</dbReference>
<comment type="similarity">
    <text evidence="1">Belongs to the LysR transcriptional regulatory family.</text>
</comment>
<dbReference type="PROSITE" id="PS50931">
    <property type="entry name" value="HTH_LYSR"/>
    <property type="match status" value="1"/>
</dbReference>
<sequence length="295" mass="33070">MNIRVLRYFLAICREGNMSRAAQALHVTQPTLSRQMADLERELGCELLVRGNRTVTPTEKGLYLRRRAEEIVALADQTTSDLTHDDDVIEGDVSIGAGESEGMRVVAARIRAFRERYPHVRFHLRSGNSINVVEWLERGLVDFAVLMAYPEINRFEHVRLTPTDTWGVLMPNGHPLAQTDVITPQDLVRRPLILSEQALETDELSQWFGSLARQVEVAATYNLAFNAALLVRENVGCALVYDRLVPTGQGAGMEFRPLDPPVASSIDFAWKRGHALARAPRAFLEEMHRGSLEAS</sequence>
<evidence type="ECO:0000256" key="3">
    <source>
        <dbReference type="ARBA" id="ARBA00023125"/>
    </source>
</evidence>
<dbReference type="SUPFAM" id="SSF46785">
    <property type="entry name" value="Winged helix' DNA-binding domain"/>
    <property type="match status" value="1"/>
</dbReference>
<dbReference type="InterPro" id="IPR036390">
    <property type="entry name" value="WH_DNA-bd_sf"/>
</dbReference>
<keyword evidence="4" id="KW-0804">Transcription</keyword>
<dbReference type="EMBL" id="DVGB01000037">
    <property type="protein sequence ID" value="HIR01210.1"/>
    <property type="molecule type" value="Genomic_DNA"/>
</dbReference>
<dbReference type="Gene3D" id="3.40.190.10">
    <property type="entry name" value="Periplasmic binding protein-like II"/>
    <property type="match status" value="2"/>
</dbReference>
<keyword evidence="2" id="KW-0805">Transcription regulation</keyword>
<dbReference type="PRINTS" id="PR00039">
    <property type="entry name" value="HTHLYSR"/>
</dbReference>
<dbReference type="FunFam" id="1.10.10.10:FF:000001">
    <property type="entry name" value="LysR family transcriptional regulator"/>
    <property type="match status" value="1"/>
</dbReference>
<dbReference type="Pfam" id="PF03466">
    <property type="entry name" value="LysR_substrate"/>
    <property type="match status" value="1"/>
</dbReference>